<dbReference type="InterPro" id="IPR006260">
    <property type="entry name" value="TonB/TolA_C"/>
</dbReference>
<comment type="subcellular location">
    <subcellularLocation>
        <location evidence="1">Cell inner membrane</location>
        <topology evidence="1">Single-pass membrane protein</topology>
        <orientation evidence="1">Periplasmic side</orientation>
    </subcellularLocation>
</comment>
<reference evidence="13 14" key="1">
    <citation type="submission" date="2018-08" db="EMBL/GenBank/DDBJ databases">
        <title>A genome reference for cultivated species of the human gut microbiota.</title>
        <authorList>
            <person name="Zou Y."/>
            <person name="Xue W."/>
            <person name="Luo G."/>
        </authorList>
    </citation>
    <scope>NUCLEOTIDE SEQUENCE [LARGE SCALE GENOMIC DNA]</scope>
    <source>
        <strain evidence="13 14">AF24-2</strain>
    </source>
</reference>
<dbReference type="InterPro" id="IPR003538">
    <property type="entry name" value="TonB"/>
</dbReference>
<evidence type="ECO:0000256" key="6">
    <source>
        <dbReference type="ARBA" id="ARBA00022692"/>
    </source>
</evidence>
<keyword evidence="6 10" id="KW-0812">Transmembrane</keyword>
<dbReference type="GO" id="GO:0030288">
    <property type="term" value="C:outer membrane-bounded periplasmic space"/>
    <property type="evidence" value="ECO:0007669"/>
    <property type="project" value="InterPro"/>
</dbReference>
<keyword evidence="3" id="KW-0813">Transport</keyword>
<dbReference type="Proteomes" id="UP000718012">
    <property type="component" value="Unassembled WGS sequence"/>
</dbReference>
<dbReference type="GO" id="GO:0031992">
    <property type="term" value="F:energy transducer activity"/>
    <property type="evidence" value="ECO:0007669"/>
    <property type="project" value="InterPro"/>
</dbReference>
<keyword evidence="8 10" id="KW-1133">Transmembrane helix</keyword>
<evidence type="ECO:0000313" key="12">
    <source>
        <dbReference type="EMBL" id="HJF08797.1"/>
    </source>
</evidence>
<dbReference type="PANTHER" id="PTHR33446">
    <property type="entry name" value="PROTEIN TONB-RELATED"/>
    <property type="match status" value="1"/>
</dbReference>
<feature type="transmembrane region" description="Helical" evidence="10">
    <location>
        <begin position="16"/>
        <end position="34"/>
    </location>
</feature>
<sequence length="228" mass="25534">MEIKKSPKADLEGKKTTGLLIGLVLILAAMFVAFEWTKRDVVITADSGIVDVPFEEEMVPITEQEEPKQAPPPPEAPKVEEVLQIAENDADVEESTIQSNEDKGEAVEIKYVPEVVEEEEVEEQQIFQVVEEMPEFPGGMAECLKFLAKNIKYPTIAQENGVQGRVIVQFVVNQDGSIVDPVVVRSVDPYLDKEALRVIQMMPKWKPGKQRGKAVRVKYTVPVTFKLQ</sequence>
<dbReference type="GO" id="GO:0015031">
    <property type="term" value="P:protein transport"/>
    <property type="evidence" value="ECO:0007669"/>
    <property type="project" value="UniProtKB-KW"/>
</dbReference>
<dbReference type="PROSITE" id="PS52015">
    <property type="entry name" value="TONB_CTD"/>
    <property type="match status" value="1"/>
</dbReference>
<dbReference type="InterPro" id="IPR037682">
    <property type="entry name" value="TonB_C"/>
</dbReference>
<dbReference type="Proteomes" id="UP000285864">
    <property type="component" value="Unassembled WGS sequence"/>
</dbReference>
<keyword evidence="7" id="KW-0653">Protein transport</keyword>
<dbReference type="GeneID" id="79858005"/>
<dbReference type="GO" id="GO:0055085">
    <property type="term" value="P:transmembrane transport"/>
    <property type="evidence" value="ECO:0007669"/>
    <property type="project" value="InterPro"/>
</dbReference>
<evidence type="ECO:0000256" key="5">
    <source>
        <dbReference type="ARBA" id="ARBA00022519"/>
    </source>
</evidence>
<evidence type="ECO:0000256" key="10">
    <source>
        <dbReference type="SAM" id="Phobius"/>
    </source>
</evidence>
<keyword evidence="5" id="KW-0997">Cell inner membrane</keyword>
<keyword evidence="9 10" id="KW-0472">Membrane</keyword>
<dbReference type="Gene3D" id="3.30.1150.10">
    <property type="match status" value="1"/>
</dbReference>
<dbReference type="FunFam" id="3.30.1150.10:FF:000002">
    <property type="entry name" value="Energy transducer TonB"/>
    <property type="match status" value="1"/>
</dbReference>
<evidence type="ECO:0000256" key="3">
    <source>
        <dbReference type="ARBA" id="ARBA00022448"/>
    </source>
</evidence>
<comment type="caution">
    <text evidence="13">The sequence shown here is derived from an EMBL/GenBank/DDBJ whole genome shotgun (WGS) entry which is preliminary data.</text>
</comment>
<protein>
    <submittedName>
        <fullName evidence="13">Energy transducer TonB</fullName>
    </submittedName>
    <submittedName>
        <fullName evidence="12">TonB family protein</fullName>
    </submittedName>
</protein>
<comment type="similarity">
    <text evidence="2">Belongs to the TonB family.</text>
</comment>
<evidence type="ECO:0000256" key="7">
    <source>
        <dbReference type="ARBA" id="ARBA00022927"/>
    </source>
</evidence>
<gene>
    <name evidence="13" type="ORF">DWY20_13585</name>
    <name evidence="12" type="ORF">K8U81_11555</name>
</gene>
<dbReference type="Pfam" id="PF03544">
    <property type="entry name" value="TonB_C"/>
    <property type="match status" value="1"/>
</dbReference>
<evidence type="ECO:0000256" key="1">
    <source>
        <dbReference type="ARBA" id="ARBA00004383"/>
    </source>
</evidence>
<keyword evidence="4" id="KW-1003">Cell membrane</keyword>
<name>A0A412G9N0_9BACT</name>
<dbReference type="GO" id="GO:0015891">
    <property type="term" value="P:siderophore transport"/>
    <property type="evidence" value="ECO:0007669"/>
    <property type="project" value="InterPro"/>
</dbReference>
<proteinExistence type="inferred from homology"/>
<evidence type="ECO:0000256" key="9">
    <source>
        <dbReference type="ARBA" id="ARBA00023136"/>
    </source>
</evidence>
<feature type="domain" description="TonB C-terminal" evidence="11">
    <location>
        <begin position="138"/>
        <end position="228"/>
    </location>
</feature>
<dbReference type="RefSeq" id="WP_022124784.1">
    <property type="nucleotide sequence ID" value="NZ_CATZZN010000038.1"/>
</dbReference>
<reference evidence="12" key="2">
    <citation type="journal article" date="2021" name="PeerJ">
        <title>Extensive microbial diversity within the chicken gut microbiome revealed by metagenomics and culture.</title>
        <authorList>
            <person name="Gilroy R."/>
            <person name="Ravi A."/>
            <person name="Getino M."/>
            <person name="Pursley I."/>
            <person name="Horton D.L."/>
            <person name="Alikhan N.F."/>
            <person name="Baker D."/>
            <person name="Gharbi K."/>
            <person name="Hall N."/>
            <person name="Watson M."/>
            <person name="Adriaenssens E.M."/>
            <person name="Foster-Nyarko E."/>
            <person name="Jarju S."/>
            <person name="Secka A."/>
            <person name="Antonio M."/>
            <person name="Oren A."/>
            <person name="Chaudhuri R.R."/>
            <person name="La Ragione R."/>
            <person name="Hildebrand F."/>
            <person name="Pallen M.J."/>
        </authorList>
    </citation>
    <scope>NUCLEOTIDE SEQUENCE</scope>
    <source>
        <strain evidence="12">CHK165-8395</strain>
    </source>
</reference>
<accession>A0A412G9N0</accession>
<keyword evidence="14" id="KW-1185">Reference proteome</keyword>
<dbReference type="NCBIfam" id="TIGR01352">
    <property type="entry name" value="tonB_Cterm"/>
    <property type="match status" value="1"/>
</dbReference>
<evidence type="ECO:0000259" key="11">
    <source>
        <dbReference type="PROSITE" id="PS52015"/>
    </source>
</evidence>
<evidence type="ECO:0000256" key="2">
    <source>
        <dbReference type="ARBA" id="ARBA00006555"/>
    </source>
</evidence>
<dbReference type="EMBL" id="QRUU01000088">
    <property type="protein sequence ID" value="RGR91013.1"/>
    <property type="molecule type" value="Genomic_DNA"/>
</dbReference>
<dbReference type="AlphaFoldDB" id="A0A412G9N0"/>
<dbReference type="GO" id="GO:0098797">
    <property type="term" value="C:plasma membrane protein complex"/>
    <property type="evidence" value="ECO:0007669"/>
    <property type="project" value="TreeGrafter"/>
</dbReference>
<dbReference type="SUPFAM" id="SSF74653">
    <property type="entry name" value="TolA/TonB C-terminal domain"/>
    <property type="match status" value="1"/>
</dbReference>
<evidence type="ECO:0000256" key="4">
    <source>
        <dbReference type="ARBA" id="ARBA00022475"/>
    </source>
</evidence>
<dbReference type="EMBL" id="DYXD01000252">
    <property type="protein sequence ID" value="HJF08797.1"/>
    <property type="molecule type" value="Genomic_DNA"/>
</dbReference>
<dbReference type="InterPro" id="IPR051045">
    <property type="entry name" value="TonB-dependent_transducer"/>
</dbReference>
<dbReference type="PANTHER" id="PTHR33446:SF2">
    <property type="entry name" value="PROTEIN TONB"/>
    <property type="match status" value="1"/>
</dbReference>
<evidence type="ECO:0000313" key="13">
    <source>
        <dbReference type="EMBL" id="RGR91013.1"/>
    </source>
</evidence>
<evidence type="ECO:0000313" key="14">
    <source>
        <dbReference type="Proteomes" id="UP000285864"/>
    </source>
</evidence>
<organism evidence="13 14">
    <name type="scientific">Phocaeicola coprocola</name>
    <dbReference type="NCBI Taxonomy" id="310298"/>
    <lineage>
        <taxon>Bacteria</taxon>
        <taxon>Pseudomonadati</taxon>
        <taxon>Bacteroidota</taxon>
        <taxon>Bacteroidia</taxon>
        <taxon>Bacteroidales</taxon>
        <taxon>Bacteroidaceae</taxon>
        <taxon>Phocaeicola</taxon>
    </lineage>
</organism>
<evidence type="ECO:0000256" key="8">
    <source>
        <dbReference type="ARBA" id="ARBA00022989"/>
    </source>
</evidence>
<reference evidence="12" key="3">
    <citation type="submission" date="2021-09" db="EMBL/GenBank/DDBJ databases">
        <authorList>
            <person name="Gilroy R."/>
        </authorList>
    </citation>
    <scope>NUCLEOTIDE SEQUENCE</scope>
    <source>
        <strain evidence="12">CHK165-8395</strain>
    </source>
</reference>
<dbReference type="PRINTS" id="PR01374">
    <property type="entry name" value="TONBPROTEIN"/>
</dbReference>